<keyword evidence="3" id="KW-0677">Repeat</keyword>
<dbReference type="SUPFAM" id="SSF50044">
    <property type="entry name" value="SH3-domain"/>
    <property type="match status" value="1"/>
</dbReference>
<evidence type="ECO:0000313" key="9">
    <source>
        <dbReference type="Proteomes" id="UP001149090"/>
    </source>
</evidence>
<dbReference type="InterPro" id="IPR019775">
    <property type="entry name" value="WD40_repeat_CS"/>
</dbReference>
<dbReference type="Pfam" id="PF00400">
    <property type="entry name" value="WD40"/>
    <property type="match status" value="7"/>
</dbReference>
<dbReference type="AlphaFoldDB" id="A0A9Q0LLQ9"/>
<feature type="region of interest" description="Disordered" evidence="6">
    <location>
        <begin position="423"/>
        <end position="455"/>
    </location>
</feature>
<proteinExistence type="predicted"/>
<dbReference type="InterPro" id="IPR001452">
    <property type="entry name" value="SH3_domain"/>
</dbReference>
<dbReference type="Gene3D" id="2.30.30.40">
    <property type="entry name" value="SH3 Domains"/>
    <property type="match status" value="1"/>
</dbReference>
<dbReference type="GO" id="GO:0005737">
    <property type="term" value="C:cytoplasm"/>
    <property type="evidence" value="ECO:0007669"/>
    <property type="project" value="InterPro"/>
</dbReference>
<keyword evidence="1 4" id="KW-0728">SH3 domain</keyword>
<dbReference type="CDD" id="cd00200">
    <property type="entry name" value="WD40"/>
    <property type="match status" value="1"/>
</dbReference>
<dbReference type="PROSITE" id="PS50082">
    <property type="entry name" value="WD_REPEATS_2"/>
    <property type="match status" value="6"/>
</dbReference>
<feature type="repeat" description="WD" evidence="5">
    <location>
        <begin position="256"/>
        <end position="295"/>
    </location>
</feature>
<feature type="repeat" description="WD" evidence="5">
    <location>
        <begin position="16"/>
        <end position="55"/>
    </location>
</feature>
<dbReference type="SMART" id="SM00320">
    <property type="entry name" value="WD40"/>
    <property type="match status" value="8"/>
</dbReference>
<dbReference type="InterPro" id="IPR020472">
    <property type="entry name" value="WD40_PAC1"/>
</dbReference>
<reference evidence="8" key="1">
    <citation type="submission" date="2022-10" db="EMBL/GenBank/DDBJ databases">
        <title>Novel sulphate-reducing endosymbionts in the free-living metamonad Anaeramoeba.</title>
        <authorList>
            <person name="Jerlstrom-Hultqvist J."/>
            <person name="Cepicka I."/>
            <person name="Gallot-Lavallee L."/>
            <person name="Salas-Leiva D."/>
            <person name="Curtis B.A."/>
            <person name="Zahonova K."/>
            <person name="Pipaliya S."/>
            <person name="Dacks J."/>
            <person name="Roger A.J."/>
        </authorList>
    </citation>
    <scope>NUCLEOTIDE SEQUENCE</scope>
    <source>
        <strain evidence="8">BMAN</strain>
    </source>
</reference>
<dbReference type="SMART" id="SM00326">
    <property type="entry name" value="SH3"/>
    <property type="match status" value="1"/>
</dbReference>
<keyword evidence="2 5" id="KW-0853">WD repeat</keyword>
<dbReference type="InterPro" id="IPR015943">
    <property type="entry name" value="WD40/YVTN_repeat-like_dom_sf"/>
</dbReference>
<dbReference type="OrthoDB" id="538223at2759"/>
<dbReference type="InterPro" id="IPR036028">
    <property type="entry name" value="SH3-like_dom_sf"/>
</dbReference>
<dbReference type="InterPro" id="IPR027267">
    <property type="entry name" value="AH/BAR_dom_sf"/>
</dbReference>
<sequence length="776" mass="88098">MDDEKFHGIIKPIDTLAGHTFAVNSIIKHGNHAFSSSDDRTIKEWDLLTGNEINTLTGHEGKVISLRVHNGDLYSTSQDHTVRSWNPKTGEQKLVFSGHEGRITCFGLDGERLFSGSADNTIRLWNTKTGNCGHVFSGHTDQISGLHVLQNTLYSASVDKTLQSWDTETGQCTNVFVGHPSWVFCLEYNNGILYSGSKDGSIRAWDPQTGMCTRVFEFHHYPVIKIEVHDGVLYSGSWDGTIGCFNISSGQPIRIFEGHSGKITTFKIEENLLFSCSRDRTMRAWNLRNGRCDFLFEGSKSPINCVLVDDDYIATGCQDAKIIKWPSIKGKKSKGVTVTSSKGSKKKDRKLYIKGDPDLALIKTMYIDYDEKKEHLESISNAFKEYSTFGNQEVSDGKLFSEELSRFGSDLTACVSKGANIDTTYQSPSKTTKQTQPTDSQSNPTQEQTPQISLGPLGELGVLESTINYLELVSHFDEVDDDIGIFLREFAGLQNRLEKEKERLYVSVNKQFYKPLRNFSQLLKRAKRSIQNCDTARKEYVSKKKKRTSQANQFNVLETRFELAKLEAKNKMEEIEMHQDINFLRSVCTLMKLQFEFHRNAYDLLNEIEPLIGILQGKIALFEAKRSAYMLQNIQLPGEKRRKKPEPKKFLTLRAYDAQNENELSFEQDVIVNLVEKKRKMSLGEIDGKTGLFPNSLVMPFYDGTETDTEEDIVDTDNYESEKTETDGESRTTDFGDEQHSQLHVPREDSQLIEQDFGDDDNDDNDDDNENDNENN</sequence>
<feature type="compositionally biased region" description="Acidic residues" evidence="6">
    <location>
        <begin position="756"/>
        <end position="776"/>
    </location>
</feature>
<evidence type="ECO:0000313" key="8">
    <source>
        <dbReference type="EMBL" id="KAJ5074719.1"/>
    </source>
</evidence>
<dbReference type="SUPFAM" id="SSF50998">
    <property type="entry name" value="Quinoprotein alcohol dehydrogenase-like"/>
    <property type="match status" value="1"/>
</dbReference>
<evidence type="ECO:0000256" key="1">
    <source>
        <dbReference type="ARBA" id="ARBA00022443"/>
    </source>
</evidence>
<feature type="compositionally biased region" description="Basic and acidic residues" evidence="6">
    <location>
        <begin position="720"/>
        <end position="750"/>
    </location>
</feature>
<evidence type="ECO:0000256" key="2">
    <source>
        <dbReference type="ARBA" id="ARBA00022574"/>
    </source>
</evidence>
<evidence type="ECO:0000256" key="5">
    <source>
        <dbReference type="PROSITE-ProRule" id="PRU00221"/>
    </source>
</evidence>
<dbReference type="PROSITE" id="PS50002">
    <property type="entry name" value="SH3"/>
    <property type="match status" value="1"/>
</dbReference>
<feature type="repeat" description="WD" evidence="5">
    <location>
        <begin position="136"/>
        <end position="175"/>
    </location>
</feature>
<feature type="repeat" description="WD" evidence="5">
    <location>
        <begin position="56"/>
        <end position="95"/>
    </location>
</feature>
<evidence type="ECO:0000256" key="3">
    <source>
        <dbReference type="ARBA" id="ARBA00022737"/>
    </source>
</evidence>
<dbReference type="PROSITE" id="PS50294">
    <property type="entry name" value="WD_REPEATS_REGION"/>
    <property type="match status" value="3"/>
</dbReference>
<dbReference type="InterPro" id="IPR011047">
    <property type="entry name" value="Quinoprotein_ADH-like_sf"/>
</dbReference>
<dbReference type="SUPFAM" id="SSF103657">
    <property type="entry name" value="BAR/IMD domain-like"/>
    <property type="match status" value="1"/>
</dbReference>
<organism evidence="8 9">
    <name type="scientific">Anaeramoeba ignava</name>
    <name type="common">Anaerobic marine amoeba</name>
    <dbReference type="NCBI Taxonomy" id="1746090"/>
    <lineage>
        <taxon>Eukaryota</taxon>
        <taxon>Metamonada</taxon>
        <taxon>Anaeramoebidae</taxon>
        <taxon>Anaeramoeba</taxon>
    </lineage>
</organism>
<protein>
    <submittedName>
        <fullName evidence="8">Wd repeat-containing protein pop1</fullName>
    </submittedName>
</protein>
<name>A0A9Q0LLQ9_ANAIG</name>
<feature type="region of interest" description="Disordered" evidence="6">
    <location>
        <begin position="702"/>
        <end position="776"/>
    </location>
</feature>
<feature type="repeat" description="WD" evidence="5">
    <location>
        <begin position="96"/>
        <end position="135"/>
    </location>
</feature>
<dbReference type="Gene3D" id="1.20.1270.60">
    <property type="entry name" value="Arfaptin homology (AH) domain/BAR domain"/>
    <property type="match status" value="1"/>
</dbReference>
<feature type="repeat" description="WD" evidence="5">
    <location>
        <begin position="176"/>
        <end position="215"/>
    </location>
</feature>
<dbReference type="Pfam" id="PF03114">
    <property type="entry name" value="BAR"/>
    <property type="match status" value="1"/>
</dbReference>
<accession>A0A9Q0LLQ9</accession>
<keyword evidence="9" id="KW-1185">Reference proteome</keyword>
<dbReference type="InterPro" id="IPR053299">
    <property type="entry name" value="ASTRA_WD_repeat"/>
</dbReference>
<evidence type="ECO:0000256" key="4">
    <source>
        <dbReference type="PROSITE-ProRule" id="PRU00192"/>
    </source>
</evidence>
<dbReference type="EMBL" id="JAPDFW010000069">
    <property type="protein sequence ID" value="KAJ5074719.1"/>
    <property type="molecule type" value="Genomic_DNA"/>
</dbReference>
<dbReference type="Gene3D" id="2.130.10.10">
    <property type="entry name" value="YVTN repeat-like/Quinoprotein amine dehydrogenase"/>
    <property type="match status" value="3"/>
</dbReference>
<dbReference type="OMA" id="CWDLERD"/>
<gene>
    <name evidence="8" type="ORF">M0811_08074</name>
</gene>
<evidence type="ECO:0000256" key="6">
    <source>
        <dbReference type="SAM" id="MobiDB-lite"/>
    </source>
</evidence>
<dbReference type="PANTHER" id="PTHR44156">
    <property type="entry name" value="SUPERNUMERARY LIMBS, ISOFORM B-RELATED"/>
    <property type="match status" value="1"/>
</dbReference>
<feature type="compositionally biased region" description="Polar residues" evidence="6">
    <location>
        <begin position="423"/>
        <end position="452"/>
    </location>
</feature>
<evidence type="ECO:0000259" key="7">
    <source>
        <dbReference type="PROSITE" id="PS50002"/>
    </source>
</evidence>
<dbReference type="InterPro" id="IPR004148">
    <property type="entry name" value="BAR_dom"/>
</dbReference>
<dbReference type="PROSITE" id="PS00678">
    <property type="entry name" value="WD_REPEATS_1"/>
    <property type="match status" value="3"/>
</dbReference>
<dbReference type="PRINTS" id="PR00320">
    <property type="entry name" value="GPROTEINBRPT"/>
</dbReference>
<dbReference type="InterPro" id="IPR001680">
    <property type="entry name" value="WD40_rpt"/>
</dbReference>
<comment type="caution">
    <text evidence="8">The sequence shown here is derived from an EMBL/GenBank/DDBJ whole genome shotgun (WGS) entry which is preliminary data.</text>
</comment>
<dbReference type="CDD" id="cd07307">
    <property type="entry name" value="BAR"/>
    <property type="match status" value="1"/>
</dbReference>
<feature type="compositionally biased region" description="Acidic residues" evidence="6">
    <location>
        <begin position="705"/>
        <end position="719"/>
    </location>
</feature>
<dbReference type="Proteomes" id="UP001149090">
    <property type="component" value="Unassembled WGS sequence"/>
</dbReference>
<feature type="domain" description="SH3" evidence="7">
    <location>
        <begin position="645"/>
        <end position="703"/>
    </location>
</feature>